<dbReference type="GeneID" id="19970677"/>
<feature type="region of interest" description="Disordered" evidence="6">
    <location>
        <begin position="391"/>
        <end position="427"/>
    </location>
</feature>
<sequence>MGRWVRTEKLFVEDKIMCWAIIPLMVRMAFVHVVLIWGTNNTITVGLSHTEILHRETGSKLVLAARIIYAAFIWMTKLSILEFLKRTTTTTWSRTYNFILRFTYGFLLLTFVAIIIGTLTECTPFPHYWQVTPDPGPQCREGLVQLIIMGVCDIVTDVVLIAFPIPVVLRSSMPFRKKFSMIILFCLSAILIAITSYRIPSTIDRKADQPYRSLLASLEILAATGVSNAVIIGSFIRDKGVKKAKFRAASIGDADSSIGTGNGLQRVMTARSAAVTLNHWGSDEDLVRDLGVALPSTLRHGSTVKQARAPTAAPPYQAPEGDNRHEHSHSPSKPFHGRRSSQFDPTFSFAILRAPGASLDEPVSPGADLDTEPLSKQMSFFDVGGLVDAPKTKLRHSQPGARNQTTDSHTADSGSPAPGARGRTGSKAFLSDIGGILGRHKEEDESESGTPKSTSRSLTPSRIVERRRASRSPNPVKRLQEAERKGAASATERSPRVQPTDQGPDSLSFGDIGGLLSR</sequence>
<accession>W2S060</accession>
<feature type="region of interest" description="Disordered" evidence="6">
    <location>
        <begin position="299"/>
        <end position="341"/>
    </location>
</feature>
<name>W2S060_CYPE1</name>
<keyword evidence="3 7" id="KW-1133">Transmembrane helix</keyword>
<feature type="region of interest" description="Disordered" evidence="6">
    <location>
        <begin position="439"/>
        <end position="518"/>
    </location>
</feature>
<dbReference type="VEuPathDB" id="FungiDB:HMPREF1541_03338"/>
<dbReference type="InParanoid" id="W2S060"/>
<keyword evidence="2 7" id="KW-0812">Transmembrane</keyword>
<feature type="compositionally biased region" description="Polar residues" evidence="6">
    <location>
        <begin position="400"/>
        <end position="413"/>
    </location>
</feature>
<dbReference type="AlphaFoldDB" id="W2S060"/>
<proteinExistence type="inferred from homology"/>
<feature type="transmembrane region" description="Helical" evidence="7">
    <location>
        <begin position="211"/>
        <end position="236"/>
    </location>
</feature>
<keyword evidence="4 7" id="KW-0472">Membrane</keyword>
<dbReference type="EMBL" id="KB822719">
    <property type="protein sequence ID" value="ETN41403.1"/>
    <property type="molecule type" value="Genomic_DNA"/>
</dbReference>
<feature type="transmembrane region" description="Helical" evidence="7">
    <location>
        <begin position="143"/>
        <end position="169"/>
    </location>
</feature>
<reference evidence="9 10" key="1">
    <citation type="submission" date="2013-03" db="EMBL/GenBank/DDBJ databases">
        <title>The Genome Sequence of Phialophora europaea CBS 101466.</title>
        <authorList>
            <consortium name="The Broad Institute Genomics Platform"/>
            <person name="Cuomo C."/>
            <person name="de Hoog S."/>
            <person name="Gorbushina A."/>
            <person name="Walker B."/>
            <person name="Young S.K."/>
            <person name="Zeng Q."/>
            <person name="Gargeya S."/>
            <person name="Fitzgerald M."/>
            <person name="Haas B."/>
            <person name="Abouelleil A."/>
            <person name="Allen A.W."/>
            <person name="Alvarado L."/>
            <person name="Arachchi H.M."/>
            <person name="Berlin A.M."/>
            <person name="Chapman S.B."/>
            <person name="Gainer-Dewar J."/>
            <person name="Goldberg J."/>
            <person name="Griggs A."/>
            <person name="Gujja S."/>
            <person name="Hansen M."/>
            <person name="Howarth C."/>
            <person name="Imamovic A."/>
            <person name="Ireland A."/>
            <person name="Larimer J."/>
            <person name="McCowan C."/>
            <person name="Murphy C."/>
            <person name="Pearson M."/>
            <person name="Poon T.W."/>
            <person name="Priest M."/>
            <person name="Roberts A."/>
            <person name="Saif S."/>
            <person name="Shea T."/>
            <person name="Sisk P."/>
            <person name="Sykes S."/>
            <person name="Wortman J."/>
            <person name="Nusbaum C."/>
            <person name="Birren B."/>
        </authorList>
    </citation>
    <scope>NUCLEOTIDE SEQUENCE [LARGE SCALE GENOMIC DNA]</scope>
    <source>
        <strain evidence="9 10">CBS 101466</strain>
    </source>
</reference>
<evidence type="ECO:0000256" key="1">
    <source>
        <dbReference type="ARBA" id="ARBA00004141"/>
    </source>
</evidence>
<evidence type="ECO:0000256" key="2">
    <source>
        <dbReference type="ARBA" id="ARBA00022692"/>
    </source>
</evidence>
<comment type="similarity">
    <text evidence="5">Belongs to the SAT4 family.</text>
</comment>
<feature type="transmembrane region" description="Helical" evidence="7">
    <location>
        <begin position="16"/>
        <end position="38"/>
    </location>
</feature>
<evidence type="ECO:0000313" key="9">
    <source>
        <dbReference type="EMBL" id="ETN41403.1"/>
    </source>
</evidence>
<evidence type="ECO:0000256" key="5">
    <source>
        <dbReference type="ARBA" id="ARBA00038359"/>
    </source>
</evidence>
<dbReference type="eggNOG" id="ENOG502RYRX">
    <property type="taxonomic scope" value="Eukaryota"/>
</dbReference>
<feature type="transmembrane region" description="Helical" evidence="7">
    <location>
        <begin position="98"/>
        <end position="119"/>
    </location>
</feature>
<evidence type="ECO:0000313" key="10">
    <source>
        <dbReference type="Proteomes" id="UP000030752"/>
    </source>
</evidence>
<dbReference type="Pfam" id="PF20684">
    <property type="entry name" value="Fung_rhodopsin"/>
    <property type="match status" value="1"/>
</dbReference>
<keyword evidence="10" id="KW-1185">Reference proteome</keyword>
<dbReference type="HOGENOM" id="CLU_019101_1_2_1"/>
<dbReference type="STRING" id="1220924.W2S060"/>
<dbReference type="InterPro" id="IPR049326">
    <property type="entry name" value="Rhodopsin_dom_fungi"/>
</dbReference>
<dbReference type="PANTHER" id="PTHR33048">
    <property type="entry name" value="PTH11-LIKE INTEGRAL MEMBRANE PROTEIN (AFU_ORTHOLOGUE AFUA_5G11245)"/>
    <property type="match status" value="1"/>
</dbReference>
<dbReference type="OrthoDB" id="5398233at2759"/>
<feature type="domain" description="Rhodopsin" evidence="8">
    <location>
        <begin position="3"/>
        <end position="211"/>
    </location>
</feature>
<evidence type="ECO:0000256" key="4">
    <source>
        <dbReference type="ARBA" id="ARBA00023136"/>
    </source>
</evidence>
<evidence type="ECO:0000256" key="6">
    <source>
        <dbReference type="SAM" id="MobiDB-lite"/>
    </source>
</evidence>
<dbReference type="Proteomes" id="UP000030752">
    <property type="component" value="Unassembled WGS sequence"/>
</dbReference>
<protein>
    <recommendedName>
        <fullName evidence="8">Rhodopsin domain-containing protein</fullName>
    </recommendedName>
</protein>
<dbReference type="PANTHER" id="PTHR33048:SF19">
    <property type="entry name" value="MEMBRANE PROTEIN PTH11-LIKE, PUTATIVE (AFU_ORTHOLOGUE AFUA_1G14080)-RELATED"/>
    <property type="match status" value="1"/>
</dbReference>
<evidence type="ECO:0000256" key="7">
    <source>
        <dbReference type="SAM" id="Phobius"/>
    </source>
</evidence>
<comment type="subcellular location">
    <subcellularLocation>
        <location evidence="1">Membrane</location>
        <topology evidence="1">Multi-pass membrane protein</topology>
    </subcellularLocation>
</comment>
<feature type="transmembrane region" description="Helical" evidence="7">
    <location>
        <begin position="58"/>
        <end position="77"/>
    </location>
</feature>
<feature type="transmembrane region" description="Helical" evidence="7">
    <location>
        <begin position="181"/>
        <end position="199"/>
    </location>
</feature>
<dbReference type="GO" id="GO:0016020">
    <property type="term" value="C:membrane"/>
    <property type="evidence" value="ECO:0007669"/>
    <property type="project" value="UniProtKB-SubCell"/>
</dbReference>
<feature type="compositionally biased region" description="Polar residues" evidence="6">
    <location>
        <begin position="448"/>
        <end position="460"/>
    </location>
</feature>
<evidence type="ECO:0000256" key="3">
    <source>
        <dbReference type="ARBA" id="ARBA00022989"/>
    </source>
</evidence>
<gene>
    <name evidence="9" type="ORF">HMPREF1541_03338</name>
</gene>
<organism evidence="9 10">
    <name type="scientific">Cyphellophora europaea (strain CBS 101466)</name>
    <name type="common">Phialophora europaea</name>
    <dbReference type="NCBI Taxonomy" id="1220924"/>
    <lineage>
        <taxon>Eukaryota</taxon>
        <taxon>Fungi</taxon>
        <taxon>Dikarya</taxon>
        <taxon>Ascomycota</taxon>
        <taxon>Pezizomycotina</taxon>
        <taxon>Eurotiomycetes</taxon>
        <taxon>Chaetothyriomycetidae</taxon>
        <taxon>Chaetothyriales</taxon>
        <taxon>Cyphellophoraceae</taxon>
        <taxon>Cyphellophora</taxon>
    </lineage>
</organism>
<dbReference type="InterPro" id="IPR052337">
    <property type="entry name" value="SAT4-like"/>
</dbReference>
<evidence type="ECO:0000259" key="8">
    <source>
        <dbReference type="Pfam" id="PF20684"/>
    </source>
</evidence>
<dbReference type="RefSeq" id="XP_008715912.1">
    <property type="nucleotide sequence ID" value="XM_008717690.1"/>
</dbReference>